<comment type="caution">
    <text evidence="7">The sequence shown here is derived from an EMBL/GenBank/DDBJ whole genome shotgun (WGS) entry which is preliminary data.</text>
</comment>
<proteinExistence type="predicted"/>
<feature type="transmembrane region" description="Helical" evidence="6">
    <location>
        <begin position="279"/>
        <end position="298"/>
    </location>
</feature>
<keyword evidence="2 6" id="KW-0812">Transmembrane</keyword>
<dbReference type="AlphaFoldDB" id="A0AAD9Q183"/>
<feature type="transmembrane region" description="Helical" evidence="6">
    <location>
        <begin position="182"/>
        <end position="202"/>
    </location>
</feature>
<organism evidence="7 8">
    <name type="scientific">Acropora cervicornis</name>
    <name type="common">Staghorn coral</name>
    <dbReference type="NCBI Taxonomy" id="6130"/>
    <lineage>
        <taxon>Eukaryota</taxon>
        <taxon>Metazoa</taxon>
        <taxon>Cnidaria</taxon>
        <taxon>Anthozoa</taxon>
        <taxon>Hexacorallia</taxon>
        <taxon>Scleractinia</taxon>
        <taxon>Astrocoeniina</taxon>
        <taxon>Acroporidae</taxon>
        <taxon>Acropora</taxon>
    </lineage>
</organism>
<dbReference type="InterPro" id="IPR003689">
    <property type="entry name" value="ZIP"/>
</dbReference>
<dbReference type="GO" id="GO:0005886">
    <property type="term" value="C:plasma membrane"/>
    <property type="evidence" value="ECO:0007669"/>
    <property type="project" value="TreeGrafter"/>
</dbReference>
<keyword evidence="4 6" id="KW-0472">Membrane</keyword>
<sequence>MQDVVIKGITIVGLFLLTLFAGLLPMKIRGSHTTARQRLSLCNCFAGGVFFATCLLDLLPMVREKYKKAFQLKGVQTDFPVAEFTTCVGFFLVLIGEQIAHKFHDSSLLHGDSPDARQPLLKGHRQSHEGFNPESSDSNSISVHCHQVKDASMRVYILVLALSLHSVFEGLALGLITEVDRLAQIAVAIVIHKSTIAFSLGVNLVQHMMPRRTIIISAFLFSIMSPIGIGVGIAVLDSLSQLSSNLISGILQGIANGTFLFVTFFEIFQQELDSNGNRLLKVLFMLTGFSVVTLLVYFSEVLDPEKNH</sequence>
<feature type="transmembrane region" description="Helical" evidence="6">
    <location>
        <begin position="79"/>
        <end position="96"/>
    </location>
</feature>
<evidence type="ECO:0000256" key="1">
    <source>
        <dbReference type="ARBA" id="ARBA00004141"/>
    </source>
</evidence>
<keyword evidence="8" id="KW-1185">Reference proteome</keyword>
<evidence type="ECO:0000256" key="6">
    <source>
        <dbReference type="SAM" id="Phobius"/>
    </source>
</evidence>
<feature type="transmembrane region" description="Helical" evidence="6">
    <location>
        <begin position="246"/>
        <end position="267"/>
    </location>
</feature>
<feature type="region of interest" description="Disordered" evidence="5">
    <location>
        <begin position="119"/>
        <end position="138"/>
    </location>
</feature>
<dbReference type="PANTHER" id="PTHR11040:SF140">
    <property type="entry name" value="ZRT (ZRT), IRT- (IRT-) LIKE PROTEIN TRANSPORTER"/>
    <property type="match status" value="1"/>
</dbReference>
<evidence type="ECO:0000256" key="5">
    <source>
        <dbReference type="SAM" id="MobiDB-lite"/>
    </source>
</evidence>
<evidence type="ECO:0000313" key="8">
    <source>
        <dbReference type="Proteomes" id="UP001249851"/>
    </source>
</evidence>
<evidence type="ECO:0000256" key="3">
    <source>
        <dbReference type="ARBA" id="ARBA00022989"/>
    </source>
</evidence>
<feature type="transmembrane region" description="Helical" evidence="6">
    <location>
        <begin position="214"/>
        <end position="234"/>
    </location>
</feature>
<evidence type="ECO:0000256" key="2">
    <source>
        <dbReference type="ARBA" id="ARBA00022692"/>
    </source>
</evidence>
<dbReference type="GO" id="GO:0005385">
    <property type="term" value="F:zinc ion transmembrane transporter activity"/>
    <property type="evidence" value="ECO:0007669"/>
    <property type="project" value="TreeGrafter"/>
</dbReference>
<evidence type="ECO:0000256" key="4">
    <source>
        <dbReference type="ARBA" id="ARBA00023136"/>
    </source>
</evidence>
<evidence type="ECO:0000313" key="7">
    <source>
        <dbReference type="EMBL" id="KAK2552882.1"/>
    </source>
</evidence>
<dbReference type="PANTHER" id="PTHR11040">
    <property type="entry name" value="ZINC/IRON TRANSPORTER"/>
    <property type="match status" value="1"/>
</dbReference>
<comment type="subcellular location">
    <subcellularLocation>
        <location evidence="1">Membrane</location>
        <topology evidence="1">Multi-pass membrane protein</topology>
    </subcellularLocation>
</comment>
<name>A0AAD9Q183_ACRCE</name>
<feature type="transmembrane region" description="Helical" evidence="6">
    <location>
        <begin position="155"/>
        <end position="176"/>
    </location>
</feature>
<keyword evidence="3 6" id="KW-1133">Transmembrane helix</keyword>
<reference evidence="7" key="1">
    <citation type="journal article" date="2023" name="G3 (Bethesda)">
        <title>Whole genome assembly and annotation of the endangered Caribbean coral Acropora cervicornis.</title>
        <authorList>
            <person name="Selwyn J.D."/>
            <person name="Vollmer S.V."/>
        </authorList>
    </citation>
    <scope>NUCLEOTIDE SEQUENCE</scope>
    <source>
        <strain evidence="7">K2</strain>
    </source>
</reference>
<reference evidence="7" key="2">
    <citation type="journal article" date="2023" name="Science">
        <title>Genomic signatures of disease resistance in endangered staghorn corals.</title>
        <authorList>
            <person name="Vollmer S.V."/>
            <person name="Selwyn J.D."/>
            <person name="Despard B.A."/>
            <person name="Roesel C.L."/>
        </authorList>
    </citation>
    <scope>NUCLEOTIDE SEQUENCE</scope>
    <source>
        <strain evidence="7">K2</strain>
    </source>
</reference>
<gene>
    <name evidence="7" type="ORF">P5673_025830</name>
</gene>
<dbReference type="Pfam" id="PF02535">
    <property type="entry name" value="Zip"/>
    <property type="match status" value="1"/>
</dbReference>
<dbReference type="Proteomes" id="UP001249851">
    <property type="component" value="Unassembled WGS sequence"/>
</dbReference>
<dbReference type="EMBL" id="JARQWQ010000082">
    <property type="protein sequence ID" value="KAK2552882.1"/>
    <property type="molecule type" value="Genomic_DNA"/>
</dbReference>
<protein>
    <submittedName>
        <fullName evidence="7">Zinc transporter ZIP3</fullName>
    </submittedName>
</protein>
<feature type="transmembrane region" description="Helical" evidence="6">
    <location>
        <begin position="38"/>
        <end position="59"/>
    </location>
</feature>
<feature type="transmembrane region" description="Helical" evidence="6">
    <location>
        <begin position="6"/>
        <end position="26"/>
    </location>
</feature>
<accession>A0AAD9Q183</accession>